<name>A0A417YQ13_9BACI</name>
<dbReference type="InterPro" id="IPR000014">
    <property type="entry name" value="PAS"/>
</dbReference>
<dbReference type="GO" id="GO:0006355">
    <property type="term" value="P:regulation of DNA-templated transcription"/>
    <property type="evidence" value="ECO:0007669"/>
    <property type="project" value="InterPro"/>
</dbReference>
<feature type="domain" description="PAS" evidence="2">
    <location>
        <begin position="315"/>
        <end position="378"/>
    </location>
</feature>
<dbReference type="InterPro" id="IPR043128">
    <property type="entry name" value="Rev_trsase/Diguanyl_cyclase"/>
</dbReference>
<dbReference type="OrthoDB" id="9759607at2"/>
<comment type="caution">
    <text evidence="5">The sequence shown here is derived from an EMBL/GenBank/DDBJ whole genome shotgun (WGS) entry which is preliminary data.</text>
</comment>
<dbReference type="PANTHER" id="PTHR44757">
    <property type="entry name" value="DIGUANYLATE CYCLASE DGCP"/>
    <property type="match status" value="1"/>
</dbReference>
<dbReference type="SUPFAM" id="SSF55073">
    <property type="entry name" value="Nucleotide cyclase"/>
    <property type="match status" value="1"/>
</dbReference>
<dbReference type="Pfam" id="PF13426">
    <property type="entry name" value="PAS_9"/>
    <property type="match status" value="1"/>
</dbReference>
<dbReference type="CDD" id="cd00130">
    <property type="entry name" value="PAS"/>
    <property type="match status" value="3"/>
</dbReference>
<dbReference type="InterPro" id="IPR000160">
    <property type="entry name" value="GGDEF_dom"/>
</dbReference>
<evidence type="ECO:0000313" key="5">
    <source>
        <dbReference type="EMBL" id="RHW35678.1"/>
    </source>
</evidence>
<dbReference type="PANTHER" id="PTHR44757:SF2">
    <property type="entry name" value="BIOFILM ARCHITECTURE MAINTENANCE PROTEIN MBAA"/>
    <property type="match status" value="1"/>
</dbReference>
<feature type="domain" description="PAC" evidence="3">
    <location>
        <begin position="385"/>
        <end position="441"/>
    </location>
</feature>
<evidence type="ECO:0000256" key="1">
    <source>
        <dbReference type="SAM" id="Phobius"/>
    </source>
</evidence>
<dbReference type="PROSITE" id="PS50112">
    <property type="entry name" value="PAS"/>
    <property type="match status" value="3"/>
</dbReference>
<keyword evidence="1" id="KW-1133">Transmembrane helix</keyword>
<dbReference type="CDD" id="cd01949">
    <property type="entry name" value="GGDEF"/>
    <property type="match status" value="1"/>
</dbReference>
<dbReference type="PROSITE" id="PS50887">
    <property type="entry name" value="GGDEF"/>
    <property type="match status" value="1"/>
</dbReference>
<dbReference type="PROSITE" id="PS50113">
    <property type="entry name" value="PAC"/>
    <property type="match status" value="3"/>
</dbReference>
<feature type="transmembrane region" description="Helical" evidence="1">
    <location>
        <begin position="29"/>
        <end position="47"/>
    </location>
</feature>
<feature type="domain" description="PAS" evidence="2">
    <location>
        <begin position="65"/>
        <end position="135"/>
    </location>
</feature>
<accession>A0A417YQ13</accession>
<dbReference type="NCBIfam" id="TIGR00229">
    <property type="entry name" value="sensory_box"/>
    <property type="match status" value="3"/>
</dbReference>
<feature type="domain" description="PAC" evidence="3">
    <location>
        <begin position="264"/>
        <end position="314"/>
    </location>
</feature>
<keyword evidence="6" id="KW-1185">Reference proteome</keyword>
<evidence type="ECO:0000259" key="2">
    <source>
        <dbReference type="PROSITE" id="PS50112"/>
    </source>
</evidence>
<feature type="domain" description="PAC" evidence="3">
    <location>
        <begin position="138"/>
        <end position="190"/>
    </location>
</feature>
<dbReference type="EMBL" id="QWEG01000013">
    <property type="protein sequence ID" value="RHW35678.1"/>
    <property type="molecule type" value="Genomic_DNA"/>
</dbReference>
<dbReference type="NCBIfam" id="TIGR00254">
    <property type="entry name" value="GGDEF"/>
    <property type="match status" value="1"/>
</dbReference>
<dbReference type="Pfam" id="PF00990">
    <property type="entry name" value="GGDEF"/>
    <property type="match status" value="1"/>
</dbReference>
<dbReference type="SMART" id="SM00267">
    <property type="entry name" value="GGDEF"/>
    <property type="match status" value="1"/>
</dbReference>
<reference evidence="5 6" key="1">
    <citation type="journal article" date="2017" name="Int. J. Syst. Evol. Microbiol.">
        <title>Bacillus notoginsengisoli sp. nov., a novel bacterium isolated from the rhizosphere of Panax notoginseng.</title>
        <authorList>
            <person name="Zhang M.Y."/>
            <person name="Cheng J."/>
            <person name="Cai Y."/>
            <person name="Zhang T.Y."/>
            <person name="Wu Y.Y."/>
            <person name="Manikprabhu D."/>
            <person name="Li W.J."/>
            <person name="Zhang Y.X."/>
        </authorList>
    </citation>
    <scope>NUCLEOTIDE SEQUENCE [LARGE SCALE GENOMIC DNA]</scope>
    <source>
        <strain evidence="5 6">JCM 30743</strain>
    </source>
</reference>
<dbReference type="InterPro" id="IPR000700">
    <property type="entry name" value="PAS-assoc_C"/>
</dbReference>
<dbReference type="InterPro" id="IPR029787">
    <property type="entry name" value="Nucleotide_cyclase"/>
</dbReference>
<keyword evidence="1" id="KW-0812">Transmembrane</keyword>
<dbReference type="FunFam" id="3.30.70.270:FF:000001">
    <property type="entry name" value="Diguanylate cyclase domain protein"/>
    <property type="match status" value="1"/>
</dbReference>
<evidence type="ECO:0000259" key="4">
    <source>
        <dbReference type="PROSITE" id="PS50887"/>
    </source>
</evidence>
<protein>
    <submittedName>
        <fullName evidence="5">PAS domain S-box protein</fullName>
    </submittedName>
</protein>
<dbReference type="Pfam" id="PF00989">
    <property type="entry name" value="PAS"/>
    <property type="match status" value="1"/>
</dbReference>
<dbReference type="InterPro" id="IPR001610">
    <property type="entry name" value="PAC"/>
</dbReference>
<dbReference type="InterPro" id="IPR035965">
    <property type="entry name" value="PAS-like_dom_sf"/>
</dbReference>
<dbReference type="Pfam" id="PF08447">
    <property type="entry name" value="PAS_3"/>
    <property type="match status" value="1"/>
</dbReference>
<evidence type="ECO:0000259" key="3">
    <source>
        <dbReference type="PROSITE" id="PS50113"/>
    </source>
</evidence>
<dbReference type="Gene3D" id="3.30.70.270">
    <property type="match status" value="1"/>
</dbReference>
<feature type="domain" description="PAS" evidence="2">
    <location>
        <begin position="191"/>
        <end position="263"/>
    </location>
</feature>
<dbReference type="Proteomes" id="UP000284416">
    <property type="component" value="Unassembled WGS sequence"/>
</dbReference>
<sequence length="628" mass="72132">MKYKTLFLPLTLFIILYIYLIKTNEIWQLPLLLTMVLCVFSSWQLWLVHKYRTETTAAKKDLIEKNQKLESVFNHSALGIMLADRNGKLLDANPKFLEMLGYSMEEIKTLSYIELTFPDDREKDMEHYALALQKKLPYSKEKRYIRKDGGMFIGKLSASFILDDKGFPIYTVAHVEDITKEKQLEDHLKESQKRYRDLVTYSPEPFLVQRDGMIIFANEKACKIVELSMTELLGKSIYDFIRPEFHHKTRKTLAELQNVYGEAENRPLEIITANGRRLIIEITLKVIDYEGAPSIQAIFRDVTERRRLEKELRKTTERYRFITENSKDIIAFLSPDGRYEYISDSCREILGFSPKELLGEISFHYVHEDDAAEMSSIIIGDKAGTSDHFSLLYRHKLKNGGYIWFETVAKLLLNEQGKAESILAISRDATKRKEKERSLETANDFLKMLSNLDGLTGIPNRRSFEETLDHEWQRCLASGTGLSAIMIDIDCFKEYNDTFGHLAGDDCLKEVASIIKGSVKRPRDFVARYGGEEFVVLLPDTDLAGSRKVAELIRHSVREKEISHTASQVDHFVTISAGYASLLPENSQSPKELLLEADSALYIAKRSGKNRACGIHEYSAHPKRITVN</sequence>
<dbReference type="InterPro" id="IPR013767">
    <property type="entry name" value="PAS_fold"/>
</dbReference>
<dbReference type="PROSITE" id="PS50096">
    <property type="entry name" value="IQ"/>
    <property type="match status" value="1"/>
</dbReference>
<dbReference type="InterPro" id="IPR052155">
    <property type="entry name" value="Biofilm_reg_signaling"/>
</dbReference>
<dbReference type="SMART" id="SM00091">
    <property type="entry name" value="PAS"/>
    <property type="match status" value="3"/>
</dbReference>
<feature type="transmembrane region" description="Helical" evidence="1">
    <location>
        <begin position="6"/>
        <end position="22"/>
    </location>
</feature>
<dbReference type="RefSeq" id="WP_118923273.1">
    <property type="nucleotide sequence ID" value="NZ_QWEG01000013.1"/>
</dbReference>
<dbReference type="SMART" id="SM00086">
    <property type="entry name" value="PAC"/>
    <property type="match status" value="3"/>
</dbReference>
<dbReference type="SUPFAM" id="SSF55785">
    <property type="entry name" value="PYP-like sensor domain (PAS domain)"/>
    <property type="match status" value="3"/>
</dbReference>
<gene>
    <name evidence="5" type="ORF">D1B31_18720</name>
</gene>
<dbReference type="Gene3D" id="3.30.450.20">
    <property type="entry name" value="PAS domain"/>
    <property type="match status" value="3"/>
</dbReference>
<keyword evidence="1" id="KW-0472">Membrane</keyword>
<dbReference type="AlphaFoldDB" id="A0A417YQ13"/>
<proteinExistence type="predicted"/>
<organism evidence="5 6">
    <name type="scientific">Neobacillus notoginsengisoli</name>
    <dbReference type="NCBI Taxonomy" id="1578198"/>
    <lineage>
        <taxon>Bacteria</taxon>
        <taxon>Bacillati</taxon>
        <taxon>Bacillota</taxon>
        <taxon>Bacilli</taxon>
        <taxon>Bacillales</taxon>
        <taxon>Bacillaceae</taxon>
        <taxon>Neobacillus</taxon>
    </lineage>
</organism>
<evidence type="ECO:0000313" key="6">
    <source>
        <dbReference type="Proteomes" id="UP000284416"/>
    </source>
</evidence>
<feature type="domain" description="GGDEF" evidence="4">
    <location>
        <begin position="480"/>
        <end position="617"/>
    </location>
</feature>
<dbReference type="InterPro" id="IPR013655">
    <property type="entry name" value="PAS_fold_3"/>
</dbReference>